<dbReference type="Proteomes" id="UP001209229">
    <property type="component" value="Unassembled WGS sequence"/>
</dbReference>
<protein>
    <submittedName>
        <fullName evidence="2">Uncharacterized protein</fullName>
    </submittedName>
</protein>
<sequence length="80" mass="9325">MKSRTFNVPSDSSVDFAELLEEYGLEGFITGRNDDNELLVRVEYDPQEDSEAILEIMEQLEDLDEEDEDEDDEEEDDDDE</sequence>
<accession>A0AAE3M8T2</accession>
<feature type="region of interest" description="Disordered" evidence="1">
    <location>
        <begin position="61"/>
        <end position="80"/>
    </location>
</feature>
<comment type="caution">
    <text evidence="2">The sequence shown here is derived from an EMBL/GenBank/DDBJ whole genome shotgun (WGS) entry which is preliminary data.</text>
</comment>
<gene>
    <name evidence="2" type="ORF">OM075_22975</name>
</gene>
<keyword evidence="3" id="KW-1185">Reference proteome</keyword>
<reference evidence="2" key="1">
    <citation type="submission" date="2022-10" db="EMBL/GenBank/DDBJ databases">
        <authorList>
            <person name="Yu W.X."/>
        </authorList>
    </citation>
    <scope>NUCLEOTIDE SEQUENCE</scope>
    <source>
        <strain evidence="2">AAT</strain>
    </source>
</reference>
<evidence type="ECO:0000313" key="2">
    <source>
        <dbReference type="EMBL" id="MCW3789344.1"/>
    </source>
</evidence>
<evidence type="ECO:0000313" key="3">
    <source>
        <dbReference type="Proteomes" id="UP001209229"/>
    </source>
</evidence>
<dbReference type="EMBL" id="JAPDPJ010000101">
    <property type="protein sequence ID" value="MCW3789344.1"/>
    <property type="molecule type" value="Genomic_DNA"/>
</dbReference>
<evidence type="ECO:0000256" key="1">
    <source>
        <dbReference type="SAM" id="MobiDB-lite"/>
    </source>
</evidence>
<organism evidence="2 3">
    <name type="scientific">Plebeiibacterium sediminum</name>
    <dbReference type="NCBI Taxonomy" id="2992112"/>
    <lineage>
        <taxon>Bacteria</taxon>
        <taxon>Pseudomonadati</taxon>
        <taxon>Bacteroidota</taxon>
        <taxon>Bacteroidia</taxon>
        <taxon>Marinilabiliales</taxon>
        <taxon>Marinilabiliaceae</taxon>
        <taxon>Plebeiibacterium</taxon>
    </lineage>
</organism>
<dbReference type="RefSeq" id="WP_301192899.1">
    <property type="nucleotide sequence ID" value="NZ_JAPDPJ010000101.1"/>
</dbReference>
<name>A0AAE3M8T2_9BACT</name>
<proteinExistence type="predicted"/>
<dbReference type="AlphaFoldDB" id="A0AAE3M8T2"/>